<keyword evidence="4" id="KW-1185">Reference proteome</keyword>
<dbReference type="OrthoDB" id="9972094at2759"/>
<evidence type="ECO:0000256" key="1">
    <source>
        <dbReference type="SAM" id="Phobius"/>
    </source>
</evidence>
<proteinExistence type="predicted"/>
<comment type="caution">
    <text evidence="2">The sequence shown here is derived from an EMBL/GenBank/DDBJ whole genome shotgun (WGS) entry which is preliminary data.</text>
</comment>
<evidence type="ECO:0000313" key="4">
    <source>
        <dbReference type="Proteomes" id="UP000663828"/>
    </source>
</evidence>
<evidence type="ECO:0000313" key="3">
    <source>
        <dbReference type="EMBL" id="CAF0936620.1"/>
    </source>
</evidence>
<dbReference type="EMBL" id="CAJNOJ010000042">
    <property type="protein sequence ID" value="CAF0936620.1"/>
    <property type="molecule type" value="Genomic_DNA"/>
</dbReference>
<gene>
    <name evidence="3" type="ORF">EDS130_LOCUS11592</name>
    <name evidence="2" type="ORF">XAT740_LOCUS7221</name>
</gene>
<keyword evidence="1" id="KW-1133">Transmembrane helix</keyword>
<accession>A0A813YK93</accession>
<evidence type="ECO:0000313" key="2">
    <source>
        <dbReference type="EMBL" id="CAF0885361.1"/>
    </source>
</evidence>
<keyword evidence="1" id="KW-0812">Transmembrane</keyword>
<feature type="transmembrane region" description="Helical" evidence="1">
    <location>
        <begin position="32"/>
        <end position="52"/>
    </location>
</feature>
<dbReference type="Proteomes" id="UP000663828">
    <property type="component" value="Unassembled WGS sequence"/>
</dbReference>
<dbReference type="Proteomes" id="UP000663852">
    <property type="component" value="Unassembled WGS sequence"/>
</dbReference>
<keyword evidence="1" id="KW-0472">Membrane</keyword>
<dbReference type="AlphaFoldDB" id="A0A813YK93"/>
<name>A0A813YK93_ADIRI</name>
<sequence length="89" mass="10383">MDLFENGTSLLNVTTARIRTTTRYVESPLNSWYIGGILFMLSVILVLLYANFYRENAFQILWHRLLTKLHITHRPITFEPSPATDRLSI</sequence>
<organism evidence="2 4">
    <name type="scientific">Adineta ricciae</name>
    <name type="common">Rotifer</name>
    <dbReference type="NCBI Taxonomy" id="249248"/>
    <lineage>
        <taxon>Eukaryota</taxon>
        <taxon>Metazoa</taxon>
        <taxon>Spiralia</taxon>
        <taxon>Gnathifera</taxon>
        <taxon>Rotifera</taxon>
        <taxon>Eurotatoria</taxon>
        <taxon>Bdelloidea</taxon>
        <taxon>Adinetida</taxon>
        <taxon>Adinetidae</taxon>
        <taxon>Adineta</taxon>
    </lineage>
</organism>
<reference evidence="2" key="1">
    <citation type="submission" date="2021-02" db="EMBL/GenBank/DDBJ databases">
        <authorList>
            <person name="Nowell W R."/>
        </authorList>
    </citation>
    <scope>NUCLEOTIDE SEQUENCE</scope>
</reference>
<dbReference type="EMBL" id="CAJNOR010000341">
    <property type="protein sequence ID" value="CAF0885361.1"/>
    <property type="molecule type" value="Genomic_DNA"/>
</dbReference>
<protein>
    <submittedName>
        <fullName evidence="2">Uncharacterized protein</fullName>
    </submittedName>
</protein>